<sequence length="163" mass="18882">NTAFGSSDPPAQIIQNTIANMPQNSYSYMPNTYALRKQINYVRKKHLLSQPQSLQEIDIPINLHQTIHDEQFLAKDIKYGEEKMLIFCIASNLKYLQNANYWIVDSTFKTVPILFQQLYTVHALVSRNNNATIFPIVYALMTDKSEESYLHFFQELIELGETS</sequence>
<comment type="caution">
    <text evidence="1">The sequence shown here is derived from an EMBL/GenBank/DDBJ whole genome shotgun (WGS) entry which is preliminary data.</text>
</comment>
<gene>
    <name evidence="1" type="ORF">SCALOS_LOCUS9148</name>
</gene>
<feature type="non-terminal residue" evidence="1">
    <location>
        <position position="163"/>
    </location>
</feature>
<dbReference type="EMBL" id="CAJVPM010027009">
    <property type="protein sequence ID" value="CAG8664401.1"/>
    <property type="molecule type" value="Genomic_DNA"/>
</dbReference>
<dbReference type="Proteomes" id="UP000789860">
    <property type="component" value="Unassembled WGS sequence"/>
</dbReference>
<name>A0ACA9NME8_9GLOM</name>
<accession>A0ACA9NME8</accession>
<feature type="non-terminal residue" evidence="1">
    <location>
        <position position="1"/>
    </location>
</feature>
<organism evidence="1 2">
    <name type="scientific">Scutellospora calospora</name>
    <dbReference type="NCBI Taxonomy" id="85575"/>
    <lineage>
        <taxon>Eukaryota</taxon>
        <taxon>Fungi</taxon>
        <taxon>Fungi incertae sedis</taxon>
        <taxon>Mucoromycota</taxon>
        <taxon>Glomeromycotina</taxon>
        <taxon>Glomeromycetes</taxon>
        <taxon>Diversisporales</taxon>
        <taxon>Gigasporaceae</taxon>
        <taxon>Scutellospora</taxon>
    </lineage>
</organism>
<keyword evidence="2" id="KW-1185">Reference proteome</keyword>
<reference evidence="1" key="1">
    <citation type="submission" date="2021-06" db="EMBL/GenBank/DDBJ databases">
        <authorList>
            <person name="Kallberg Y."/>
            <person name="Tangrot J."/>
            <person name="Rosling A."/>
        </authorList>
    </citation>
    <scope>NUCLEOTIDE SEQUENCE</scope>
    <source>
        <strain evidence="1">AU212A</strain>
    </source>
</reference>
<evidence type="ECO:0000313" key="2">
    <source>
        <dbReference type="Proteomes" id="UP000789860"/>
    </source>
</evidence>
<proteinExistence type="predicted"/>
<evidence type="ECO:0000313" key="1">
    <source>
        <dbReference type="EMBL" id="CAG8664401.1"/>
    </source>
</evidence>
<protein>
    <submittedName>
        <fullName evidence="1">11295_t:CDS:1</fullName>
    </submittedName>
</protein>